<dbReference type="EMBL" id="JAAWWB010000006">
    <property type="protein sequence ID" value="KAG6781198.1"/>
    <property type="molecule type" value="Genomic_DNA"/>
</dbReference>
<protein>
    <submittedName>
        <fullName evidence="4">Uncharacterized protein</fullName>
    </submittedName>
</protein>
<dbReference type="OrthoDB" id="1927036at2759"/>
<comment type="caution">
    <text evidence="4">The sequence shown here is derived from an EMBL/GenBank/DDBJ whole genome shotgun (WGS) entry which is preliminary data.</text>
</comment>
<comment type="function">
    <text evidence="2">Involved in regulation of actin and microtubule organization. Part of a WAVE complex that activates the Arp2/3 complex.</text>
</comment>
<evidence type="ECO:0000256" key="1">
    <source>
        <dbReference type="ARBA" id="ARBA00010020"/>
    </source>
</evidence>
<reference evidence="4" key="1">
    <citation type="journal article" date="2020" name="bioRxiv">
        <title>Hybrid origin of Populus tomentosa Carr. identified through genome sequencing and phylogenomic analysis.</title>
        <authorList>
            <person name="An X."/>
            <person name="Gao K."/>
            <person name="Chen Z."/>
            <person name="Li J."/>
            <person name="Yang X."/>
            <person name="Yang X."/>
            <person name="Zhou J."/>
            <person name="Guo T."/>
            <person name="Zhao T."/>
            <person name="Huang S."/>
            <person name="Miao D."/>
            <person name="Khan W.U."/>
            <person name="Rao P."/>
            <person name="Ye M."/>
            <person name="Lei B."/>
            <person name="Liao W."/>
            <person name="Wang J."/>
            <person name="Ji L."/>
            <person name="Li Y."/>
            <person name="Guo B."/>
            <person name="Mustafa N.S."/>
            <person name="Li S."/>
            <person name="Yun Q."/>
            <person name="Keller S.R."/>
            <person name="Mao J."/>
            <person name="Zhang R."/>
            <person name="Strauss S.H."/>
        </authorList>
    </citation>
    <scope>NUCLEOTIDE SEQUENCE</scope>
    <source>
        <strain evidence="4">GM15</strain>
        <tissue evidence="4">Leaf</tissue>
    </source>
</reference>
<dbReference type="AlphaFoldDB" id="A0A8X8A1C8"/>
<keyword evidence="5" id="KW-1185">Reference proteome</keyword>
<dbReference type="InterPro" id="IPR028457">
    <property type="entry name" value="ABI"/>
</dbReference>
<organism evidence="4 5">
    <name type="scientific">Populus tomentosa</name>
    <name type="common">Chinese white poplar</name>
    <dbReference type="NCBI Taxonomy" id="118781"/>
    <lineage>
        <taxon>Eukaryota</taxon>
        <taxon>Viridiplantae</taxon>
        <taxon>Streptophyta</taxon>
        <taxon>Embryophyta</taxon>
        <taxon>Tracheophyta</taxon>
        <taxon>Spermatophyta</taxon>
        <taxon>Magnoliopsida</taxon>
        <taxon>eudicotyledons</taxon>
        <taxon>Gunneridae</taxon>
        <taxon>Pentapetalae</taxon>
        <taxon>rosids</taxon>
        <taxon>fabids</taxon>
        <taxon>Malpighiales</taxon>
        <taxon>Salicaceae</taxon>
        <taxon>Saliceae</taxon>
        <taxon>Populus</taxon>
    </lineage>
</organism>
<accession>A0A8X8A1C8</accession>
<sequence>MESFGFSDTASVLCRVFYLKFSDFRISLVHFLFSDNWFASSNRKEVVENKVLKLSIPGDHLISDSDQLLVSPFEYQSRAGFIVMDNSKTSSSSVNGPQEPSNHDELFMQQILLFSDTLKDLKNLRKQLYSAADYFELAYYKEDQKQIVVETLKDYAIKALVSTVDHLGSVAYKVNKFLDQEIGEVSEMELRFFCTEQRLEACQEYINQGGLSQQSLAIKTPKHHKRYIFPGKYFTSPIFLLHFFSTFPIFQDVCDTEICCSVDEENMDAHSHTKSNHHSRSFSTEHNLLDLKNAVQATIKGAPSSLRISRYNFNAEKGILNQSLHNSTQDKEHLRSQGLQPSTNLKEDHPLRNTFRSYVLDLFSRDQYLQIILMHDEGIHLSLGDQFRCPCIRKETRQKIVISNILARANACLRPCSACASLESKAPCINIYLDEI</sequence>
<evidence type="ECO:0000313" key="4">
    <source>
        <dbReference type="EMBL" id="KAG6781198.1"/>
    </source>
</evidence>
<feature type="region of interest" description="Disordered" evidence="3">
    <location>
        <begin position="325"/>
        <end position="347"/>
    </location>
</feature>
<evidence type="ECO:0000256" key="3">
    <source>
        <dbReference type="SAM" id="MobiDB-lite"/>
    </source>
</evidence>
<comment type="similarity">
    <text evidence="1">Belongs to the ABI family.</text>
</comment>
<dbReference type="PANTHER" id="PTHR10460:SF47">
    <property type="entry name" value="PROTEIN ABIL2"/>
    <property type="match status" value="1"/>
</dbReference>
<dbReference type="PANTHER" id="PTHR10460">
    <property type="entry name" value="ABL INTERACTOR FAMILY MEMBER"/>
    <property type="match status" value="1"/>
</dbReference>
<gene>
    <name evidence="4" type="ORF">POTOM_014089</name>
</gene>
<evidence type="ECO:0000256" key="2">
    <source>
        <dbReference type="ARBA" id="ARBA00025223"/>
    </source>
</evidence>
<dbReference type="Proteomes" id="UP000886885">
    <property type="component" value="Chromosome 3D"/>
</dbReference>
<proteinExistence type="inferred from homology"/>
<name>A0A8X8A1C8_POPTO</name>
<evidence type="ECO:0000313" key="5">
    <source>
        <dbReference type="Proteomes" id="UP000886885"/>
    </source>
</evidence>